<accession>A0A123SCV6</accession>
<organism evidence="1 2">
    <name type="scientific">Streptococcus suis</name>
    <dbReference type="NCBI Taxonomy" id="1307"/>
    <lineage>
        <taxon>Bacteria</taxon>
        <taxon>Bacillati</taxon>
        <taxon>Bacillota</taxon>
        <taxon>Bacilli</taxon>
        <taxon>Lactobacillales</taxon>
        <taxon>Streptococcaceae</taxon>
        <taxon>Streptococcus</taxon>
    </lineage>
</organism>
<dbReference type="Proteomes" id="UP000072530">
    <property type="component" value="Unassembled WGS sequence"/>
</dbReference>
<reference evidence="1 2" key="1">
    <citation type="submission" date="2016-02" db="EMBL/GenBank/DDBJ databases">
        <authorList>
            <consortium name="Pathogen Informatics"/>
        </authorList>
    </citation>
    <scope>NUCLEOTIDE SEQUENCE [LARGE SCALE GENOMIC DNA]</scope>
    <source>
        <strain evidence="1 2">LSS31</strain>
    </source>
</reference>
<dbReference type="EMBL" id="FIGG01000001">
    <property type="protein sequence ID" value="CYU41427.1"/>
    <property type="molecule type" value="Genomic_DNA"/>
</dbReference>
<dbReference type="AlphaFoldDB" id="A0A123SCV6"/>
<gene>
    <name evidence="1" type="ORF">ERS132393_00535</name>
</gene>
<protein>
    <submittedName>
        <fullName evidence="1">Hyptothetic protein</fullName>
    </submittedName>
</protein>
<sequence>MFVVKKDLMKLGFSSWQAMMLVKQAKAKLASQGLTWYESKGLGRVPLETVEEILGVKIDEESLLDTEIAEHA</sequence>
<evidence type="ECO:0000313" key="2">
    <source>
        <dbReference type="Proteomes" id="UP000072530"/>
    </source>
</evidence>
<dbReference type="InterPro" id="IPR021512">
    <property type="entry name" value="DUF3173"/>
</dbReference>
<evidence type="ECO:0000313" key="1">
    <source>
        <dbReference type="EMBL" id="CYU41427.1"/>
    </source>
</evidence>
<dbReference type="Pfam" id="PF11372">
    <property type="entry name" value="DUF3173"/>
    <property type="match status" value="1"/>
</dbReference>
<name>A0A123SCV6_STRSU</name>
<dbReference type="RefSeq" id="WP_044671102.1">
    <property type="nucleotide sequence ID" value="NZ_CEDJ01000098.1"/>
</dbReference>
<proteinExistence type="predicted"/>